<dbReference type="Pfam" id="PF06793">
    <property type="entry name" value="UPF0262"/>
    <property type="match status" value="1"/>
</dbReference>
<dbReference type="PIRSF" id="PIRSF032146">
    <property type="entry name" value="UCP032146"/>
    <property type="match status" value="1"/>
</dbReference>
<reference evidence="2 3" key="1">
    <citation type="journal article" date="2014" name="Genome Announc.">
        <title>Draft Genome Sequences of Two Isolates of the Roseobacter Group, Sulfitobacter sp. Strains 3SOLIMAR09 and 1FIGIMAR09, from Harbors of Mallorca Island (Mediterranean Sea).</title>
        <authorList>
            <person name="Mas-Llado M."/>
            <person name="Pina-Villalonga J.M."/>
            <person name="Brunet-Galmes I."/>
            <person name="Nogales B."/>
            <person name="Bosch R."/>
        </authorList>
    </citation>
    <scope>NUCLEOTIDE SEQUENCE [LARGE SCALE GENOMIC DNA]</scope>
    <source>
        <strain evidence="2 3">1FIGIMAR09</strain>
    </source>
</reference>
<evidence type="ECO:0000313" key="2">
    <source>
        <dbReference type="EMBL" id="KAJ04134.1"/>
    </source>
</evidence>
<dbReference type="HAMAP" id="MF_00678">
    <property type="entry name" value="UPF0262"/>
    <property type="match status" value="1"/>
</dbReference>
<dbReference type="EMBL" id="JEMU01000003">
    <property type="protein sequence ID" value="KAJ04134.1"/>
    <property type="molecule type" value="Genomic_DNA"/>
</dbReference>
<dbReference type="Proteomes" id="UP000027337">
    <property type="component" value="Unassembled WGS sequence"/>
</dbReference>
<dbReference type="InterPro" id="IPR008321">
    <property type="entry name" value="UCP032146"/>
</dbReference>
<dbReference type="AlphaFoldDB" id="A0A061SWF1"/>
<protein>
    <recommendedName>
        <fullName evidence="1">UPF0262 protein PM02_04750</fullName>
    </recommendedName>
</protein>
<evidence type="ECO:0000256" key="1">
    <source>
        <dbReference type="HAMAP-Rule" id="MF_00678"/>
    </source>
</evidence>
<comment type="similarity">
    <text evidence="1">Belongs to the UPF0262 family.</text>
</comment>
<comment type="caution">
    <text evidence="2">The sequence shown here is derived from an EMBL/GenBank/DDBJ whole genome shotgun (WGS) entry which is preliminary data.</text>
</comment>
<dbReference type="STRING" id="83219.PM02_04750"/>
<keyword evidence="3" id="KW-1185">Reference proteome</keyword>
<organism evidence="2 3">
    <name type="scientific">Sulfitobacter mediterraneus</name>
    <dbReference type="NCBI Taxonomy" id="83219"/>
    <lineage>
        <taxon>Bacteria</taxon>
        <taxon>Pseudomonadati</taxon>
        <taxon>Pseudomonadota</taxon>
        <taxon>Alphaproteobacteria</taxon>
        <taxon>Rhodobacterales</taxon>
        <taxon>Roseobacteraceae</taxon>
        <taxon>Sulfitobacter</taxon>
    </lineage>
</organism>
<dbReference type="GeneID" id="72439944"/>
<evidence type="ECO:0000313" key="3">
    <source>
        <dbReference type="Proteomes" id="UP000027337"/>
    </source>
</evidence>
<dbReference type="RefSeq" id="WP_037905808.1">
    <property type="nucleotide sequence ID" value="NZ_CANMAK010000005.1"/>
</dbReference>
<dbReference type="NCBIfam" id="NF002769">
    <property type="entry name" value="PRK02853.1"/>
    <property type="match status" value="1"/>
</dbReference>
<name>A0A061SWF1_9RHOB</name>
<gene>
    <name evidence="2" type="ORF">PM02_04750</name>
</gene>
<proteinExistence type="inferred from homology"/>
<dbReference type="eggNOG" id="COG5328">
    <property type="taxonomic scope" value="Bacteria"/>
</dbReference>
<sequence>MSRITHIALDDANLPPPTPEIEQERKVAMFDLLEDNTFVLPQREERAVPDGPYHLGLSIRDKRLVFDVATEAEEKAAEFHLSLGPFRQVVKDYFQICESYFDAVKKLPPSQIETIDMARRGIHNEGSRVLQERLEGKAEIDIDTARRLFTLICVLHFGG</sequence>
<accession>A0A061SWF1</accession>